<dbReference type="Gene3D" id="3.40.50.280">
    <property type="entry name" value="Cobalamin-binding domain"/>
    <property type="match status" value="1"/>
</dbReference>
<dbReference type="GO" id="GO:0003677">
    <property type="term" value="F:DNA binding"/>
    <property type="evidence" value="ECO:0007669"/>
    <property type="project" value="InterPro"/>
</dbReference>
<evidence type="ECO:0000259" key="2">
    <source>
        <dbReference type="PROSITE" id="PS51332"/>
    </source>
</evidence>
<dbReference type="SUPFAM" id="SSF46955">
    <property type="entry name" value="Putative DNA-binding domain"/>
    <property type="match status" value="1"/>
</dbReference>
<dbReference type="InterPro" id="IPR003759">
    <property type="entry name" value="Cbl-bd_cap"/>
</dbReference>
<dbReference type="GO" id="GO:0046872">
    <property type="term" value="F:metal ion binding"/>
    <property type="evidence" value="ECO:0007669"/>
    <property type="project" value="InterPro"/>
</dbReference>
<proteinExistence type="predicted"/>
<dbReference type="SMART" id="SM00422">
    <property type="entry name" value="HTH_MERR"/>
    <property type="match status" value="1"/>
</dbReference>
<dbReference type="InterPro" id="IPR036594">
    <property type="entry name" value="Meth_synthase_dom"/>
</dbReference>
<dbReference type="Gene3D" id="1.10.1660.10">
    <property type="match status" value="1"/>
</dbReference>
<keyword evidence="4" id="KW-1185">Reference proteome</keyword>
<feature type="domain" description="B12-binding" evidence="2">
    <location>
        <begin position="187"/>
        <end position="314"/>
    </location>
</feature>
<organism evidence="3 4">
    <name type="scientific">Paenibacillus antri</name>
    <dbReference type="NCBI Taxonomy" id="2582848"/>
    <lineage>
        <taxon>Bacteria</taxon>
        <taxon>Bacillati</taxon>
        <taxon>Bacillota</taxon>
        <taxon>Bacilli</taxon>
        <taxon>Bacillales</taxon>
        <taxon>Paenibacillaceae</taxon>
        <taxon>Paenibacillus</taxon>
    </lineage>
</organism>
<dbReference type="InterPro" id="IPR000551">
    <property type="entry name" value="MerR-type_HTH_dom"/>
</dbReference>
<sequence length="314" mass="35306">MNKRLHTIKEVSLRTGLSTQLIRKWEERYGVVSPARFPNGYRGYTKEHVDTFLWLKSRVDAGVPIGLAVQEFQSTGLLAVPWGDVAEAGPQAAAPSTSGLRSEAYRRQFLSYFLQMDYRSSQQLFDQLMALHQVDYVLLQVLQPTLVELGEMWERGRASEFQEHFGSHFVRDRLLAMKNLYNASPIQPLVVTACAPYERHEIGVLYFGFYAMQQGFRNVYLGAAPSEKGILDCLRESAPRAFAFGVSTPHVFNDSLPFFRQLDEDISAGNRQTKVFVGGRAIEEDAVLSGTRNVYLLAGDAKETAAKIRAMLPT</sequence>
<dbReference type="InterPro" id="IPR009061">
    <property type="entry name" value="DNA-bd_dom_put_sf"/>
</dbReference>
<dbReference type="RefSeq" id="WP_138196749.1">
    <property type="nucleotide sequence ID" value="NZ_VCIW01000018.1"/>
</dbReference>
<dbReference type="PROSITE" id="PS51332">
    <property type="entry name" value="B12_BINDING"/>
    <property type="match status" value="1"/>
</dbReference>
<evidence type="ECO:0000259" key="1">
    <source>
        <dbReference type="PROSITE" id="PS50937"/>
    </source>
</evidence>
<evidence type="ECO:0000313" key="4">
    <source>
        <dbReference type="Proteomes" id="UP000309676"/>
    </source>
</evidence>
<dbReference type="OrthoDB" id="9800334at2"/>
<accession>A0A5R9G966</accession>
<dbReference type="Gene3D" id="1.10.1240.10">
    <property type="entry name" value="Methionine synthase domain"/>
    <property type="match status" value="1"/>
</dbReference>
<reference evidence="3 4" key="1">
    <citation type="submission" date="2019-05" db="EMBL/GenBank/DDBJ databases">
        <authorList>
            <person name="Narsing Rao M.P."/>
            <person name="Li W.J."/>
        </authorList>
    </citation>
    <scope>NUCLEOTIDE SEQUENCE [LARGE SCALE GENOMIC DNA]</scope>
    <source>
        <strain evidence="3 4">SYSU_K30003</strain>
    </source>
</reference>
<dbReference type="Pfam" id="PF02310">
    <property type="entry name" value="B12-binding"/>
    <property type="match status" value="1"/>
</dbReference>
<feature type="domain" description="HTH merR-type" evidence="1">
    <location>
        <begin position="5"/>
        <end position="75"/>
    </location>
</feature>
<dbReference type="PROSITE" id="PS50937">
    <property type="entry name" value="HTH_MERR_2"/>
    <property type="match status" value="1"/>
</dbReference>
<dbReference type="GO" id="GO:0031419">
    <property type="term" value="F:cobalamin binding"/>
    <property type="evidence" value="ECO:0007669"/>
    <property type="project" value="InterPro"/>
</dbReference>
<protein>
    <submittedName>
        <fullName evidence="3">Cobalamin B12-binding domain-containing protein</fullName>
    </submittedName>
</protein>
<dbReference type="EMBL" id="VCIW01000018">
    <property type="protein sequence ID" value="TLS49928.1"/>
    <property type="molecule type" value="Genomic_DNA"/>
</dbReference>
<comment type="caution">
    <text evidence="3">The sequence shown here is derived from an EMBL/GenBank/DDBJ whole genome shotgun (WGS) entry which is preliminary data.</text>
</comment>
<dbReference type="Pfam" id="PF02607">
    <property type="entry name" value="B12-binding_2"/>
    <property type="match status" value="1"/>
</dbReference>
<evidence type="ECO:0000313" key="3">
    <source>
        <dbReference type="EMBL" id="TLS49928.1"/>
    </source>
</evidence>
<dbReference type="Proteomes" id="UP000309676">
    <property type="component" value="Unassembled WGS sequence"/>
</dbReference>
<gene>
    <name evidence="3" type="ORF">FE782_23305</name>
</gene>
<dbReference type="GO" id="GO:0006355">
    <property type="term" value="P:regulation of DNA-templated transcription"/>
    <property type="evidence" value="ECO:0007669"/>
    <property type="project" value="InterPro"/>
</dbReference>
<dbReference type="InterPro" id="IPR006158">
    <property type="entry name" value="Cobalamin-bd"/>
</dbReference>
<name>A0A5R9G966_9BACL</name>
<dbReference type="AlphaFoldDB" id="A0A5R9G966"/>
<dbReference type="SUPFAM" id="SSF52242">
    <property type="entry name" value="Cobalamin (vitamin B12)-binding domain"/>
    <property type="match status" value="1"/>
</dbReference>
<dbReference type="Pfam" id="PF13411">
    <property type="entry name" value="MerR_1"/>
    <property type="match status" value="1"/>
</dbReference>
<dbReference type="InterPro" id="IPR036724">
    <property type="entry name" value="Cobalamin-bd_sf"/>
</dbReference>